<comment type="caution">
    <text evidence="5">The sequence shown here is derived from an EMBL/GenBank/DDBJ whole genome shotgun (WGS) entry which is preliminary data.</text>
</comment>
<accession>A0A0L7MRI0</accession>
<dbReference type="GO" id="GO:0045892">
    <property type="term" value="P:negative regulation of DNA-templated transcription"/>
    <property type="evidence" value="ECO:0007669"/>
    <property type="project" value="TreeGrafter"/>
</dbReference>
<dbReference type="PANTHER" id="PTHR44846">
    <property type="entry name" value="MANNOSYL-D-GLYCERATE TRANSPORT/METABOLISM SYSTEM REPRESSOR MNGR-RELATED"/>
    <property type="match status" value="1"/>
</dbReference>
<evidence type="ECO:0000313" key="6">
    <source>
        <dbReference type="Proteomes" id="UP000037442"/>
    </source>
</evidence>
<gene>
    <name evidence="5" type="ORF">GL58_05460</name>
</gene>
<dbReference type="Gene3D" id="1.10.10.10">
    <property type="entry name" value="Winged helix-like DNA-binding domain superfamily/Winged helix DNA-binding domain"/>
    <property type="match status" value="1"/>
</dbReference>
<dbReference type="GO" id="GO:0003677">
    <property type="term" value="F:DNA binding"/>
    <property type="evidence" value="ECO:0007669"/>
    <property type="project" value="UniProtKB-KW"/>
</dbReference>
<evidence type="ECO:0000256" key="3">
    <source>
        <dbReference type="ARBA" id="ARBA00023163"/>
    </source>
</evidence>
<dbReference type="AlphaFoldDB" id="A0A0L7MRI0"/>
<dbReference type="PRINTS" id="PR00035">
    <property type="entry name" value="HTHGNTR"/>
</dbReference>
<dbReference type="InterPro" id="IPR036390">
    <property type="entry name" value="WH_DNA-bd_sf"/>
</dbReference>
<dbReference type="Pfam" id="PF07702">
    <property type="entry name" value="UTRA"/>
    <property type="match status" value="1"/>
</dbReference>
<dbReference type="InterPro" id="IPR028978">
    <property type="entry name" value="Chorismate_lyase_/UTRA_dom_sf"/>
</dbReference>
<keyword evidence="1" id="KW-0805">Transcription regulation</keyword>
<dbReference type="InterPro" id="IPR036388">
    <property type="entry name" value="WH-like_DNA-bd_sf"/>
</dbReference>
<dbReference type="Gene3D" id="3.40.1410.10">
    <property type="entry name" value="Chorismate lyase-like"/>
    <property type="match status" value="1"/>
</dbReference>
<dbReference type="SMART" id="SM00866">
    <property type="entry name" value="UTRA"/>
    <property type="match status" value="1"/>
</dbReference>
<organism evidence="5 6">
    <name type="scientific">Comamonas testosteroni</name>
    <name type="common">Pseudomonas testosteroni</name>
    <dbReference type="NCBI Taxonomy" id="285"/>
    <lineage>
        <taxon>Bacteria</taxon>
        <taxon>Pseudomonadati</taxon>
        <taxon>Pseudomonadota</taxon>
        <taxon>Betaproteobacteria</taxon>
        <taxon>Burkholderiales</taxon>
        <taxon>Comamonadaceae</taxon>
        <taxon>Comamonas</taxon>
    </lineage>
</organism>
<evidence type="ECO:0000259" key="4">
    <source>
        <dbReference type="PROSITE" id="PS50949"/>
    </source>
</evidence>
<dbReference type="InterPro" id="IPR000524">
    <property type="entry name" value="Tscrpt_reg_HTH_GntR"/>
</dbReference>
<dbReference type="PATRIC" id="fig|285.49.peg.1140"/>
<evidence type="ECO:0000256" key="2">
    <source>
        <dbReference type="ARBA" id="ARBA00023125"/>
    </source>
</evidence>
<feature type="domain" description="HTH gntR-type" evidence="4">
    <location>
        <begin position="5"/>
        <end position="73"/>
    </location>
</feature>
<dbReference type="EMBL" id="JNVD01000013">
    <property type="protein sequence ID" value="KOC24400.1"/>
    <property type="molecule type" value="Genomic_DNA"/>
</dbReference>
<evidence type="ECO:0000313" key="5">
    <source>
        <dbReference type="EMBL" id="KOC24400.1"/>
    </source>
</evidence>
<keyword evidence="2" id="KW-0238">DNA-binding</keyword>
<dbReference type="PANTHER" id="PTHR44846:SF1">
    <property type="entry name" value="MANNOSYL-D-GLYCERATE TRANSPORT_METABOLISM SYSTEM REPRESSOR MNGR-RELATED"/>
    <property type="match status" value="1"/>
</dbReference>
<dbReference type="GO" id="GO:0003700">
    <property type="term" value="F:DNA-binding transcription factor activity"/>
    <property type="evidence" value="ECO:0007669"/>
    <property type="project" value="InterPro"/>
</dbReference>
<dbReference type="Pfam" id="PF00392">
    <property type="entry name" value="GntR"/>
    <property type="match status" value="1"/>
</dbReference>
<dbReference type="SMART" id="SM00345">
    <property type="entry name" value="HTH_GNTR"/>
    <property type="match status" value="1"/>
</dbReference>
<dbReference type="PROSITE" id="PS50949">
    <property type="entry name" value="HTH_GNTR"/>
    <property type="match status" value="1"/>
</dbReference>
<protein>
    <recommendedName>
        <fullName evidence="4">HTH gntR-type domain-containing protein</fullName>
    </recommendedName>
</protein>
<name>A0A0L7MRI0_COMTE</name>
<proteinExistence type="predicted"/>
<keyword evidence="3" id="KW-0804">Transcription</keyword>
<dbReference type="InterPro" id="IPR011663">
    <property type="entry name" value="UTRA"/>
</dbReference>
<dbReference type="CDD" id="cd07377">
    <property type="entry name" value="WHTH_GntR"/>
    <property type="match status" value="1"/>
</dbReference>
<dbReference type="SUPFAM" id="SSF64288">
    <property type="entry name" value="Chorismate lyase-like"/>
    <property type="match status" value="1"/>
</dbReference>
<dbReference type="SUPFAM" id="SSF46785">
    <property type="entry name" value="Winged helix' DNA-binding domain"/>
    <property type="match status" value="1"/>
</dbReference>
<dbReference type="InterPro" id="IPR050679">
    <property type="entry name" value="Bact_HTH_transcr_reg"/>
</dbReference>
<sequence>MQTDLPLFAQVQQSLRQSILEKQLAPGQKLPSESKLQAQFGVSRITVRQALSALQAEGLIETFNGKGSFVTRPSNAPQLGMLTGFYEHMRSKGYLAQGKTLSVRTVKASIRVAHSLKLAVGAPLTCISHVRLVDGEAIVCGKLFAPPSMAEALLAHDLETADTMSVLEANLGYRLESTHIEASAVAAGVERGKILNVAPDTPLLYVSFVPHDIENQPLIYAQMYFRPDKFTYRAVIRR</sequence>
<reference evidence="6" key="1">
    <citation type="submission" date="2014-06" db="EMBL/GenBank/DDBJ databases">
        <title>Draft genome sequence of C. testosteroni WDL7.</title>
        <authorList>
            <person name="Wu Y."/>
            <person name="Seshan H."/>
            <person name="Arumugam K."/>
        </authorList>
    </citation>
    <scope>NUCLEOTIDE SEQUENCE [LARGE SCALE GENOMIC DNA]</scope>
    <source>
        <strain evidence="6">WDL7</strain>
    </source>
</reference>
<evidence type="ECO:0000256" key="1">
    <source>
        <dbReference type="ARBA" id="ARBA00023015"/>
    </source>
</evidence>
<dbReference type="Proteomes" id="UP000037442">
    <property type="component" value="Unassembled WGS sequence"/>
</dbReference>